<dbReference type="PANTHER" id="PTHR11669:SF8">
    <property type="entry name" value="DNA POLYMERASE III SUBUNIT DELTA"/>
    <property type="match status" value="1"/>
</dbReference>
<name>A0A3B0T4A8_9ZZZZ</name>
<dbReference type="GO" id="GO:0006261">
    <property type="term" value="P:DNA-templated DNA replication"/>
    <property type="evidence" value="ECO:0007669"/>
    <property type="project" value="TreeGrafter"/>
</dbReference>
<dbReference type="InterPro" id="IPR050238">
    <property type="entry name" value="DNA_Rep/Repair_Clamp_Loader"/>
</dbReference>
<protein>
    <recommendedName>
        <fullName evidence="2">DNA polymerase III subunit delta'</fullName>
        <ecNumber evidence="1">2.7.7.7</ecNumber>
    </recommendedName>
</protein>
<evidence type="ECO:0000259" key="8">
    <source>
        <dbReference type="Pfam" id="PF09115"/>
    </source>
</evidence>
<evidence type="ECO:0000256" key="4">
    <source>
        <dbReference type="ARBA" id="ARBA00022695"/>
    </source>
</evidence>
<evidence type="ECO:0000313" key="9">
    <source>
        <dbReference type="EMBL" id="VAW12788.1"/>
    </source>
</evidence>
<dbReference type="Gene3D" id="3.40.50.300">
    <property type="entry name" value="P-loop containing nucleotide triphosphate hydrolases"/>
    <property type="match status" value="1"/>
</dbReference>
<dbReference type="SUPFAM" id="SSF52540">
    <property type="entry name" value="P-loop containing nucleoside triphosphate hydrolases"/>
    <property type="match status" value="1"/>
</dbReference>
<evidence type="ECO:0000256" key="3">
    <source>
        <dbReference type="ARBA" id="ARBA00022679"/>
    </source>
</evidence>
<keyword evidence="4 9" id="KW-0548">Nucleotidyltransferase</keyword>
<keyword evidence="3 9" id="KW-0808">Transferase</keyword>
<evidence type="ECO:0000256" key="6">
    <source>
        <dbReference type="ARBA" id="ARBA00022932"/>
    </source>
</evidence>
<dbReference type="AlphaFoldDB" id="A0A3B0T4A8"/>
<sequence>MEINHNKQIVGLFKTLIEKKRLGHAYLFSGMESSGKGETAVAIAKLINCEELKESFCDRCPTCLKIEGRSHPDVITIDNEFGESIKIEQIRNILSQVKLRPYMAEKRVIIIENIENFTQESANALLKTLEEPSASSLLVLTTSDLEKCLDTVKSRCHIFLFYPLAHEKLVGLLKEGYDEKPEKLSFSSQYSQGCLGRAKVLLEGGFFEEKNKIIDKFISQGINTDQMKKMLEDKKKTKDFLNIIFSWLHDALLLKTGMGLDNIVHQDRLADLTSFQERYSYEELTGLKDHLITIHKMFNEKFNVSISMNILQSLLKV</sequence>
<dbReference type="Pfam" id="PF13177">
    <property type="entry name" value="DNA_pol3_delta2"/>
    <property type="match status" value="1"/>
</dbReference>
<evidence type="ECO:0000256" key="5">
    <source>
        <dbReference type="ARBA" id="ARBA00022705"/>
    </source>
</evidence>
<dbReference type="InterPro" id="IPR027417">
    <property type="entry name" value="P-loop_NTPase"/>
</dbReference>
<accession>A0A3B0T4A8</accession>
<gene>
    <name evidence="9" type="ORF">MNBD_BACTEROID05-589</name>
</gene>
<dbReference type="GO" id="GO:0003677">
    <property type="term" value="F:DNA binding"/>
    <property type="evidence" value="ECO:0007669"/>
    <property type="project" value="InterPro"/>
</dbReference>
<evidence type="ECO:0000256" key="2">
    <source>
        <dbReference type="ARBA" id="ARBA00014363"/>
    </source>
</evidence>
<reference evidence="9" key="1">
    <citation type="submission" date="2018-06" db="EMBL/GenBank/DDBJ databases">
        <authorList>
            <person name="Zhirakovskaya E."/>
        </authorList>
    </citation>
    <scope>NUCLEOTIDE SEQUENCE</scope>
</reference>
<dbReference type="EMBL" id="UOEN01000126">
    <property type="protein sequence ID" value="VAW12788.1"/>
    <property type="molecule type" value="Genomic_DNA"/>
</dbReference>
<proteinExistence type="predicted"/>
<keyword evidence="5" id="KW-0235">DNA replication</keyword>
<dbReference type="Pfam" id="PF09115">
    <property type="entry name" value="DNApol3-delta_C"/>
    <property type="match status" value="1"/>
</dbReference>
<dbReference type="GO" id="GO:0009360">
    <property type="term" value="C:DNA polymerase III complex"/>
    <property type="evidence" value="ECO:0007669"/>
    <property type="project" value="InterPro"/>
</dbReference>
<organism evidence="9">
    <name type="scientific">hydrothermal vent metagenome</name>
    <dbReference type="NCBI Taxonomy" id="652676"/>
    <lineage>
        <taxon>unclassified sequences</taxon>
        <taxon>metagenomes</taxon>
        <taxon>ecological metagenomes</taxon>
    </lineage>
</organism>
<dbReference type="PANTHER" id="PTHR11669">
    <property type="entry name" value="REPLICATION FACTOR C / DNA POLYMERASE III GAMMA-TAU SUBUNIT"/>
    <property type="match status" value="1"/>
</dbReference>
<dbReference type="EC" id="2.7.7.7" evidence="1"/>
<evidence type="ECO:0000256" key="7">
    <source>
        <dbReference type="ARBA" id="ARBA00049244"/>
    </source>
</evidence>
<dbReference type="GO" id="GO:0003887">
    <property type="term" value="F:DNA-directed DNA polymerase activity"/>
    <property type="evidence" value="ECO:0007669"/>
    <property type="project" value="UniProtKB-KW"/>
</dbReference>
<feature type="domain" description="DNA polymerase III delta subunit C-terminal" evidence="8">
    <location>
        <begin position="226"/>
        <end position="315"/>
    </location>
</feature>
<comment type="catalytic activity">
    <reaction evidence="7">
        <text>DNA(n) + a 2'-deoxyribonucleoside 5'-triphosphate = DNA(n+1) + diphosphate</text>
        <dbReference type="Rhea" id="RHEA:22508"/>
        <dbReference type="Rhea" id="RHEA-COMP:17339"/>
        <dbReference type="Rhea" id="RHEA-COMP:17340"/>
        <dbReference type="ChEBI" id="CHEBI:33019"/>
        <dbReference type="ChEBI" id="CHEBI:61560"/>
        <dbReference type="ChEBI" id="CHEBI:173112"/>
        <dbReference type="EC" id="2.7.7.7"/>
    </reaction>
</comment>
<dbReference type="InterPro" id="IPR015199">
    <property type="entry name" value="DNA_pol_III_delta_C"/>
</dbReference>
<keyword evidence="6" id="KW-0239">DNA-directed DNA polymerase</keyword>
<evidence type="ECO:0000256" key="1">
    <source>
        <dbReference type="ARBA" id="ARBA00012417"/>
    </source>
</evidence>